<evidence type="ECO:0000313" key="3">
    <source>
        <dbReference type="Proteomes" id="UP000501568"/>
    </source>
</evidence>
<dbReference type="AlphaFoldDB" id="A0A6G6Y574"/>
<dbReference type="InterPro" id="IPR036412">
    <property type="entry name" value="HAD-like_sf"/>
</dbReference>
<dbReference type="Pfam" id="PF00702">
    <property type="entry name" value="Hydrolase"/>
    <property type="match status" value="1"/>
</dbReference>
<dbReference type="RefSeq" id="WP_165326726.1">
    <property type="nucleotide sequence ID" value="NZ_CP049109.1"/>
</dbReference>
<dbReference type="EMBL" id="CP049109">
    <property type="protein sequence ID" value="QIG79726.1"/>
    <property type="molecule type" value="Genomic_DNA"/>
</dbReference>
<organism evidence="2 3">
    <name type="scientific">Stakelama tenebrarum</name>
    <dbReference type="NCBI Taxonomy" id="2711215"/>
    <lineage>
        <taxon>Bacteria</taxon>
        <taxon>Pseudomonadati</taxon>
        <taxon>Pseudomonadota</taxon>
        <taxon>Alphaproteobacteria</taxon>
        <taxon>Sphingomonadales</taxon>
        <taxon>Sphingomonadaceae</taxon>
        <taxon>Stakelama</taxon>
    </lineage>
</organism>
<proteinExistence type="predicted"/>
<accession>A0A6G6Y574</accession>
<protein>
    <submittedName>
        <fullName evidence="2">HAD family hydrolase</fullName>
    </submittedName>
</protein>
<evidence type="ECO:0000256" key="1">
    <source>
        <dbReference type="SAM" id="MobiDB-lite"/>
    </source>
</evidence>
<dbReference type="KEGG" id="spzr:G5C33_07905"/>
<feature type="region of interest" description="Disordered" evidence="1">
    <location>
        <begin position="788"/>
        <end position="810"/>
    </location>
</feature>
<feature type="compositionally biased region" description="Polar residues" evidence="1">
    <location>
        <begin position="800"/>
        <end position="810"/>
    </location>
</feature>
<dbReference type="InterPro" id="IPR023214">
    <property type="entry name" value="HAD_sf"/>
</dbReference>
<dbReference type="GO" id="GO:0016787">
    <property type="term" value="F:hydrolase activity"/>
    <property type="evidence" value="ECO:0007669"/>
    <property type="project" value="UniProtKB-KW"/>
</dbReference>
<name>A0A6G6Y574_9SPHN</name>
<dbReference type="Gene3D" id="3.40.50.1000">
    <property type="entry name" value="HAD superfamily/HAD-like"/>
    <property type="match status" value="1"/>
</dbReference>
<reference evidence="2 3" key="1">
    <citation type="submission" date="2020-02" db="EMBL/GenBank/DDBJ databases">
        <authorList>
            <person name="Zheng R.K."/>
            <person name="Sun C.M."/>
        </authorList>
    </citation>
    <scope>NUCLEOTIDE SEQUENCE [LARGE SCALE GENOMIC DNA]</scope>
    <source>
        <strain evidence="3">zrk23</strain>
    </source>
</reference>
<keyword evidence="2" id="KW-0378">Hydrolase</keyword>
<evidence type="ECO:0000313" key="2">
    <source>
        <dbReference type="EMBL" id="QIG79726.1"/>
    </source>
</evidence>
<gene>
    <name evidence="2" type="ORF">G5C33_07905</name>
</gene>
<sequence length="810" mass="88583">MSDFILPHAMPHALDGRDDITLLSLDCFDTLLWRDCHAPTDLFETFTETSKLQRCWAEHRARDASKIRRGRKEVAIEEIYGELLPNARKRERAQAVQVELDSEAAHCFAFQPTVRLMQEAKRRGIKTIIVSDTYLNAGQLRGLIAAAAGKDVADLIDQVFCSSVLGLSKSEGLFGEVLKRVDAKPAQILHIGDNPRADVEGVKPFGIQTLHLRQFGDATAQRLRLEAAAGSVIHPEVAGTIGTPQPHRATLAAVEPGLNDPAEAFGFAALGPVFTGFSRWLAAESAAIEAERGGRVHYLFMMRDGHLPMRLHEAIGNPAPAHAIEISRYTATAANLRTPEAVERFLQSEGSSDMPTISKQLLLSSTEIATLARETSGMTSGTAFLKAVRSPRWMKLINRKSRAFAQRLVEHVRAAVQPERGDTLMLVDLGYNGSAQNEVDTLLRDSLGVHVAGRYLLLREQNRTGLDKRGFIDACDYDGNALDAMCSNVAVVEQLATAAQGSVVDYAEDGTPIRRDSSIKARQSEVRERVQAGCLRFAAVEGAEILRADNGVTSEMWRRASTAALMRLMFLPIASELEVLGAFEHDVNLGTDQTVSLFDRDIAVRGLRQRGLFYMKGASRMYLPAELQGEGLSMKLALMTHRRFGLPLKNADFIDRSIALPVIVSDGQQATTGKVTATATHDGYFVAPIPVGDSRYTIGIQFGQLFEYVQLDSAVFLPVDRFMSDKQRPGLDEIEAFPALHGMEQVAPHLFRCDDGFSFMTVPPPELRDGRAMMLAVVFRPIAERQGAAASAPQPGSDAKPQSTLTGVAA</sequence>
<dbReference type="Proteomes" id="UP000501568">
    <property type="component" value="Chromosome"/>
</dbReference>
<dbReference type="SUPFAM" id="SSF56784">
    <property type="entry name" value="HAD-like"/>
    <property type="match status" value="1"/>
</dbReference>
<keyword evidence="3" id="KW-1185">Reference proteome</keyword>